<dbReference type="InParanoid" id="A0A2U3N308"/>
<accession>A0A2U3N308</accession>
<sequence length="78" mass="8903">MTILQDFSDQEITQGAIGYKSTEYKIKGAQFFKAKLIFKWDFTRKTPVANLVALDFDIKEDNLSNIGIDNKTLLKVKS</sequence>
<keyword evidence="2" id="KW-1185">Reference proteome</keyword>
<name>A0A2U3N308_9GAMM</name>
<organism evidence="1 2">
    <name type="scientific">Acinetobacter stercoris</name>
    <dbReference type="NCBI Taxonomy" id="2126983"/>
    <lineage>
        <taxon>Bacteria</taxon>
        <taxon>Pseudomonadati</taxon>
        <taxon>Pseudomonadota</taxon>
        <taxon>Gammaproteobacteria</taxon>
        <taxon>Moraxellales</taxon>
        <taxon>Moraxellaceae</taxon>
        <taxon>Acinetobacter</taxon>
    </lineage>
</organism>
<gene>
    <name evidence="1" type="ORF">KPC_3220</name>
</gene>
<evidence type="ECO:0000313" key="1">
    <source>
        <dbReference type="EMBL" id="SPL72042.1"/>
    </source>
</evidence>
<evidence type="ECO:0000313" key="2">
    <source>
        <dbReference type="Proteomes" id="UP000245974"/>
    </source>
</evidence>
<dbReference type="EMBL" id="OOGT01000208">
    <property type="protein sequence ID" value="SPL72042.1"/>
    <property type="molecule type" value="Genomic_DNA"/>
</dbReference>
<reference evidence="2" key="1">
    <citation type="submission" date="2018-03" db="EMBL/GenBank/DDBJ databases">
        <authorList>
            <person name="Blom J."/>
        </authorList>
    </citation>
    <scope>NUCLEOTIDE SEQUENCE [LARGE SCALE GENOMIC DNA]</scope>
    <source>
        <strain evidence="2">KPC-SM-21</strain>
    </source>
</reference>
<dbReference type="Proteomes" id="UP000245974">
    <property type="component" value="Unassembled WGS sequence"/>
</dbReference>
<dbReference type="AlphaFoldDB" id="A0A2U3N308"/>
<protein>
    <submittedName>
        <fullName evidence="1">Uncharacterized protein</fullName>
    </submittedName>
</protein>
<dbReference type="RefSeq" id="WP_228212292.1">
    <property type="nucleotide sequence ID" value="NZ_OOGT01000208.1"/>
</dbReference>
<proteinExistence type="predicted"/>